<dbReference type="Proteomes" id="UP001597402">
    <property type="component" value="Unassembled WGS sequence"/>
</dbReference>
<gene>
    <name evidence="6" type="primary">xseB</name>
    <name evidence="8" type="ORF">ACFSHS_10315</name>
</gene>
<dbReference type="SUPFAM" id="SSF116842">
    <property type="entry name" value="XseB-like"/>
    <property type="match status" value="1"/>
</dbReference>
<keyword evidence="3 6" id="KW-0540">Nuclease</keyword>
<comment type="similarity">
    <text evidence="1 6">Belongs to the XseB family.</text>
</comment>
<evidence type="ECO:0000256" key="2">
    <source>
        <dbReference type="ARBA" id="ARBA00022490"/>
    </source>
</evidence>
<comment type="subcellular location">
    <subcellularLocation>
        <location evidence="6">Cytoplasm</location>
    </subcellularLocation>
</comment>
<keyword evidence="2 6" id="KW-0963">Cytoplasm</keyword>
<comment type="caution">
    <text evidence="8">The sequence shown here is derived from an EMBL/GenBank/DDBJ whole genome shotgun (WGS) entry which is preliminary data.</text>
</comment>
<dbReference type="RefSeq" id="WP_376874885.1">
    <property type="nucleotide sequence ID" value="NZ_JBHUHP010000009.1"/>
</dbReference>
<comment type="subunit">
    <text evidence="6">Heterooligomer composed of large and small subunits.</text>
</comment>
<evidence type="ECO:0000256" key="7">
    <source>
        <dbReference type="SAM" id="MobiDB-lite"/>
    </source>
</evidence>
<comment type="catalytic activity">
    <reaction evidence="6">
        <text>Exonucleolytic cleavage in either 5'- to 3'- or 3'- to 5'-direction to yield nucleoside 5'-phosphates.</text>
        <dbReference type="EC" id="3.1.11.6"/>
    </reaction>
</comment>
<keyword evidence="5 6" id="KW-0269">Exonuclease</keyword>
<accession>A0ABW4XA13</accession>
<feature type="region of interest" description="Disordered" evidence="7">
    <location>
        <begin position="1"/>
        <end position="20"/>
    </location>
</feature>
<reference evidence="9" key="1">
    <citation type="journal article" date="2019" name="Int. J. Syst. Evol. Microbiol.">
        <title>The Global Catalogue of Microorganisms (GCM) 10K type strain sequencing project: providing services to taxonomists for standard genome sequencing and annotation.</title>
        <authorList>
            <consortium name="The Broad Institute Genomics Platform"/>
            <consortium name="The Broad Institute Genome Sequencing Center for Infectious Disease"/>
            <person name="Wu L."/>
            <person name="Ma J."/>
        </authorList>
    </citation>
    <scope>NUCLEOTIDE SEQUENCE [LARGE SCALE GENOMIC DNA]</scope>
    <source>
        <strain evidence="9">JCM 3338</strain>
    </source>
</reference>
<comment type="function">
    <text evidence="6">Bidirectionally degrades single-stranded DNA into large acid-insoluble oligonucleotides, which are then degraded further into small acid-soluble oligonucleotides.</text>
</comment>
<evidence type="ECO:0000256" key="4">
    <source>
        <dbReference type="ARBA" id="ARBA00022801"/>
    </source>
</evidence>
<evidence type="ECO:0000256" key="6">
    <source>
        <dbReference type="HAMAP-Rule" id="MF_00337"/>
    </source>
</evidence>
<keyword evidence="4 6" id="KW-0378">Hydrolase</keyword>
<dbReference type="NCBIfam" id="NF002139">
    <property type="entry name" value="PRK00977.1-3"/>
    <property type="match status" value="1"/>
</dbReference>
<evidence type="ECO:0000313" key="9">
    <source>
        <dbReference type="Proteomes" id="UP001597402"/>
    </source>
</evidence>
<proteinExistence type="inferred from homology"/>
<dbReference type="PANTHER" id="PTHR34137">
    <property type="entry name" value="EXODEOXYRIBONUCLEASE 7 SMALL SUBUNIT"/>
    <property type="match status" value="1"/>
</dbReference>
<dbReference type="PANTHER" id="PTHR34137:SF1">
    <property type="entry name" value="EXODEOXYRIBONUCLEASE 7 SMALL SUBUNIT"/>
    <property type="match status" value="1"/>
</dbReference>
<evidence type="ECO:0000256" key="1">
    <source>
        <dbReference type="ARBA" id="ARBA00009998"/>
    </source>
</evidence>
<protein>
    <recommendedName>
        <fullName evidence="6">Exodeoxyribonuclease 7 small subunit</fullName>
        <ecNumber evidence="6">3.1.11.6</ecNumber>
    </recommendedName>
    <alternativeName>
        <fullName evidence="6">Exodeoxyribonuclease VII small subunit</fullName>
        <shortName evidence="6">Exonuclease VII small subunit</shortName>
    </alternativeName>
</protein>
<dbReference type="EC" id="3.1.11.6" evidence="6"/>
<sequence>MSSAENIVSSAGNAEPTTTYEQAREELADVVRRLEAGGLTLEESLALWERGEELAKLCQHWLDRARERLAAAAPADQPE</sequence>
<evidence type="ECO:0000313" key="8">
    <source>
        <dbReference type="EMBL" id="MFD2091962.1"/>
    </source>
</evidence>
<organism evidence="8 9">
    <name type="scientific">Blastococcus deserti</name>
    <dbReference type="NCBI Taxonomy" id="2259033"/>
    <lineage>
        <taxon>Bacteria</taxon>
        <taxon>Bacillati</taxon>
        <taxon>Actinomycetota</taxon>
        <taxon>Actinomycetes</taxon>
        <taxon>Geodermatophilales</taxon>
        <taxon>Geodermatophilaceae</taxon>
        <taxon>Blastococcus</taxon>
    </lineage>
</organism>
<keyword evidence="9" id="KW-1185">Reference proteome</keyword>
<dbReference type="EMBL" id="JBHUHP010000009">
    <property type="protein sequence ID" value="MFD2091962.1"/>
    <property type="molecule type" value="Genomic_DNA"/>
</dbReference>
<name>A0ABW4XA13_9ACTN</name>
<dbReference type="HAMAP" id="MF_00337">
    <property type="entry name" value="Exonuc_7_S"/>
    <property type="match status" value="1"/>
</dbReference>
<dbReference type="NCBIfam" id="TIGR01280">
    <property type="entry name" value="xseB"/>
    <property type="match status" value="1"/>
</dbReference>
<evidence type="ECO:0000256" key="5">
    <source>
        <dbReference type="ARBA" id="ARBA00022839"/>
    </source>
</evidence>
<dbReference type="GO" id="GO:0008855">
    <property type="term" value="F:exodeoxyribonuclease VII activity"/>
    <property type="evidence" value="ECO:0007669"/>
    <property type="project" value="UniProtKB-EC"/>
</dbReference>
<evidence type="ECO:0000256" key="3">
    <source>
        <dbReference type="ARBA" id="ARBA00022722"/>
    </source>
</evidence>
<dbReference type="Pfam" id="PF02609">
    <property type="entry name" value="Exonuc_VII_S"/>
    <property type="match status" value="1"/>
</dbReference>
<dbReference type="InterPro" id="IPR003761">
    <property type="entry name" value="Exonuc_VII_S"/>
</dbReference>
<dbReference type="InterPro" id="IPR037004">
    <property type="entry name" value="Exonuc_VII_ssu_sf"/>
</dbReference>
<dbReference type="Gene3D" id="1.10.287.1040">
    <property type="entry name" value="Exonuclease VII, small subunit"/>
    <property type="match status" value="1"/>
</dbReference>